<evidence type="ECO:0000313" key="1">
    <source>
        <dbReference type="EMBL" id="KAK3065055.1"/>
    </source>
</evidence>
<sequence length="339" mass="37695">MTISVHASLPKLSSDVPQSTHSRSKIIPDTERPVEEQEPIKALKESVTNFEELPRITDKAMIVMGMDASSTGSRAFAKDILSIETEGPLGPQLTLVNLRGIVQNESKGISAADLKLVHEITDRYISQSRTICLAVVSATNDYQNQLILTKVRNVDKDGERTLGIITKPDRLPAASGTEGAFLDLAGNNDIFFKFGWHVLKNRSFEEGSCSFLERNASEDLYFAISNFKSLPKDCVGVHALRERLSNLLFEHVKQELPKLQEDLQEALDDTTRLFEALGSRRVSVQECRTYLTQLSLEFHMVCKAALDGHYEDAYFNPSAGTSKDGVPFSICWSRPTEPS</sequence>
<organism evidence="1 2">
    <name type="scientific">Coniosporium uncinatum</name>
    <dbReference type="NCBI Taxonomy" id="93489"/>
    <lineage>
        <taxon>Eukaryota</taxon>
        <taxon>Fungi</taxon>
        <taxon>Dikarya</taxon>
        <taxon>Ascomycota</taxon>
        <taxon>Pezizomycotina</taxon>
        <taxon>Dothideomycetes</taxon>
        <taxon>Dothideomycetes incertae sedis</taxon>
        <taxon>Coniosporium</taxon>
    </lineage>
</organism>
<comment type="caution">
    <text evidence="1">The sequence shown here is derived from an EMBL/GenBank/DDBJ whole genome shotgun (WGS) entry which is preliminary data.</text>
</comment>
<evidence type="ECO:0000313" key="2">
    <source>
        <dbReference type="Proteomes" id="UP001186974"/>
    </source>
</evidence>
<name>A0ACC3DBZ6_9PEZI</name>
<protein>
    <submittedName>
        <fullName evidence="1">Uncharacterized protein</fullName>
    </submittedName>
</protein>
<proteinExistence type="predicted"/>
<keyword evidence="2" id="KW-1185">Reference proteome</keyword>
<dbReference type="Proteomes" id="UP001186974">
    <property type="component" value="Unassembled WGS sequence"/>
</dbReference>
<dbReference type="EMBL" id="JAWDJW010006370">
    <property type="protein sequence ID" value="KAK3065055.1"/>
    <property type="molecule type" value="Genomic_DNA"/>
</dbReference>
<accession>A0ACC3DBZ6</accession>
<reference evidence="1" key="1">
    <citation type="submission" date="2024-09" db="EMBL/GenBank/DDBJ databases">
        <title>Black Yeasts Isolated from many extreme environments.</title>
        <authorList>
            <person name="Coleine C."/>
            <person name="Stajich J.E."/>
            <person name="Selbmann L."/>
        </authorList>
    </citation>
    <scope>NUCLEOTIDE SEQUENCE</scope>
    <source>
        <strain evidence="1">CCFEE 5737</strain>
    </source>
</reference>
<gene>
    <name evidence="1" type="ORF">LTS18_012276</name>
</gene>